<proteinExistence type="evidence at transcript level"/>
<protein>
    <recommendedName>
        <fullName evidence="5">Dynactin subunit 5</fullName>
    </recommendedName>
</protein>
<dbReference type="PANTHER" id="PTHR46126">
    <property type="entry name" value="DYNACTIN SUBUNIT 5"/>
    <property type="match status" value="1"/>
</dbReference>
<reference evidence="6" key="1">
    <citation type="journal article" date="2019" name="Sci. Rep.">
        <title>No signal of deleterious mutation accumulation in conserved gene sequences of extant asexual hexapods.</title>
        <authorList>
            <person name="Brandt A."/>
            <person name="Bast J."/>
            <person name="Scheu S."/>
            <person name="Meusemann K."/>
            <person name="Donath A."/>
            <person name="Schuette K."/>
            <person name="Machida R."/>
            <person name="Kraaijeveld K."/>
        </authorList>
    </citation>
    <scope>NUCLEOTIDE SEQUENCE</scope>
    <source>
        <strain evidence="6">OG11738</strain>
    </source>
</reference>
<dbReference type="EMBL" id="MH602678">
    <property type="protein sequence ID" value="QBH72923.1"/>
    <property type="molecule type" value="mRNA"/>
</dbReference>
<name>A0A481SWC3_9NEOP</name>
<keyword evidence="3" id="KW-0206">Cytoskeleton</keyword>
<dbReference type="Gene3D" id="2.160.10.10">
    <property type="entry name" value="Hexapeptide repeat proteins"/>
    <property type="match status" value="1"/>
</dbReference>
<evidence type="ECO:0000256" key="2">
    <source>
        <dbReference type="ARBA" id="ARBA00022490"/>
    </source>
</evidence>
<dbReference type="InterPro" id="IPR047125">
    <property type="entry name" value="DCTN5"/>
</dbReference>
<evidence type="ECO:0000313" key="6">
    <source>
        <dbReference type="EMBL" id="QBH72923.1"/>
    </source>
</evidence>
<accession>A0A481SWC3</accession>
<dbReference type="InterPro" id="IPR011004">
    <property type="entry name" value="Trimer_LpxA-like_sf"/>
</dbReference>
<dbReference type="CDD" id="cd03359">
    <property type="entry name" value="LbH_Dynactin_5"/>
    <property type="match status" value="1"/>
</dbReference>
<dbReference type="GO" id="GO:0005869">
    <property type="term" value="C:dynactin complex"/>
    <property type="evidence" value="ECO:0007669"/>
    <property type="project" value="TreeGrafter"/>
</dbReference>
<dbReference type="PANTHER" id="PTHR46126:SF1">
    <property type="entry name" value="DYNACTIN SUBUNIT 5"/>
    <property type="match status" value="1"/>
</dbReference>
<comment type="similarity">
    <text evidence="4">Belongs to the dynactin subunits 5/6 family. Dynactin subunit 5 subfamily.</text>
</comment>
<dbReference type="AlphaFoldDB" id="A0A481SWC3"/>
<dbReference type="FunFam" id="2.160.10.10:FF:000014">
    <property type="entry name" value="dynactin subunit 5"/>
    <property type="match status" value="1"/>
</dbReference>
<keyword evidence="2" id="KW-0963">Cytoplasm</keyword>
<dbReference type="Pfam" id="PF21711">
    <property type="entry name" value="DCTN5"/>
    <property type="match status" value="1"/>
</dbReference>
<dbReference type="SUPFAM" id="SSF51161">
    <property type="entry name" value="Trimeric LpxA-like enzymes"/>
    <property type="match status" value="1"/>
</dbReference>
<evidence type="ECO:0000256" key="1">
    <source>
        <dbReference type="ARBA" id="ARBA00004245"/>
    </source>
</evidence>
<sequence length="186" mass="20766">MELQDTLYNKEDYVETASGNKVCRQTSLYGAQNIVLQGKVIVQKDVIIRGDLAAVKTGRYCIICKNAVLRPPFKKFSKGVAFFPLHMGDHVYVGEDSIISAAMIGSYVYIGKNVVIGRRCVLKDCCMIEDNTILPPESVVPSFTRVGGSTVSIDELPECTQDLMIDFTKSYYQHFLPHFMPDLKGQ</sequence>
<comment type="subcellular location">
    <subcellularLocation>
        <location evidence="1">Cytoplasm</location>
        <location evidence="1">Cytoskeleton</location>
    </subcellularLocation>
</comment>
<evidence type="ECO:0000256" key="5">
    <source>
        <dbReference type="ARBA" id="ARBA00034865"/>
    </source>
</evidence>
<evidence type="ECO:0000256" key="3">
    <source>
        <dbReference type="ARBA" id="ARBA00023212"/>
    </source>
</evidence>
<evidence type="ECO:0000256" key="4">
    <source>
        <dbReference type="ARBA" id="ARBA00034706"/>
    </source>
</evidence>
<organism evidence="6">
    <name type="scientific">Embidopsocus sp. OG11738</name>
    <dbReference type="NCBI Taxonomy" id="2530302"/>
    <lineage>
        <taxon>Eukaryota</taxon>
        <taxon>Metazoa</taxon>
        <taxon>Ecdysozoa</taxon>
        <taxon>Arthropoda</taxon>
        <taxon>Hexapoda</taxon>
        <taxon>Insecta</taxon>
        <taxon>Pterygota</taxon>
        <taxon>Neoptera</taxon>
        <taxon>Paraneoptera</taxon>
        <taxon>Psocodea</taxon>
        <taxon>Troctomorpha</taxon>
        <taxon>Liposcelidetae</taxon>
        <taxon>Liposcelididae</taxon>
        <taxon>Embidopsocus</taxon>
    </lineage>
</organism>